<dbReference type="RefSeq" id="WP_156847042.1">
    <property type="nucleotide sequence ID" value="NZ_CACRSK010000001.1"/>
</dbReference>
<reference evidence="2" key="1">
    <citation type="submission" date="2019-11" db="EMBL/GenBank/DDBJ databases">
        <authorList>
            <person name="Feng L."/>
        </authorList>
    </citation>
    <scope>NUCLEOTIDE SEQUENCE</scope>
    <source>
        <strain evidence="2">CUreolyticusLFYP111</strain>
    </source>
</reference>
<dbReference type="Pfam" id="PF01381">
    <property type="entry name" value="HTH_3"/>
    <property type="match status" value="1"/>
</dbReference>
<protein>
    <recommendedName>
        <fullName evidence="1">HTH cro/C1-type domain-containing protein</fullName>
    </recommendedName>
</protein>
<dbReference type="InterPro" id="IPR010982">
    <property type="entry name" value="Lambda_DNA-bd_dom_sf"/>
</dbReference>
<dbReference type="AlphaFoldDB" id="A0A6N2RSS2"/>
<dbReference type="EMBL" id="CACRSK010000001">
    <property type="protein sequence ID" value="VYS83528.1"/>
    <property type="molecule type" value="Genomic_DNA"/>
</dbReference>
<dbReference type="SUPFAM" id="SSF47413">
    <property type="entry name" value="lambda repressor-like DNA-binding domains"/>
    <property type="match status" value="1"/>
</dbReference>
<accession>A0A6N2RSS2</accession>
<feature type="domain" description="HTH cro/C1-type" evidence="1">
    <location>
        <begin position="14"/>
        <end position="40"/>
    </location>
</feature>
<proteinExistence type="predicted"/>
<name>A0A6N2RSS2_9BACT</name>
<evidence type="ECO:0000313" key="2">
    <source>
        <dbReference type="EMBL" id="VYS83528.1"/>
    </source>
</evidence>
<dbReference type="GO" id="GO:0003677">
    <property type="term" value="F:DNA binding"/>
    <property type="evidence" value="ECO:0007669"/>
    <property type="project" value="InterPro"/>
</dbReference>
<evidence type="ECO:0000259" key="1">
    <source>
        <dbReference type="Pfam" id="PF01381"/>
    </source>
</evidence>
<organism evidence="2">
    <name type="scientific">Campylobacter ureolyticus</name>
    <dbReference type="NCBI Taxonomy" id="827"/>
    <lineage>
        <taxon>Bacteria</taxon>
        <taxon>Pseudomonadati</taxon>
        <taxon>Campylobacterota</taxon>
        <taxon>Epsilonproteobacteria</taxon>
        <taxon>Campylobacterales</taxon>
        <taxon>Campylobacteraceae</taxon>
        <taxon>Campylobacter</taxon>
    </lineage>
</organism>
<dbReference type="InterPro" id="IPR001387">
    <property type="entry name" value="Cro/C1-type_HTH"/>
</dbReference>
<gene>
    <name evidence="2" type="ORF">CULFYP111_00581</name>
</gene>
<sequence>MVNKVAFEMIYKDLKDKYKKLTISQKELAKELGISDSSLASNIKAGINIPKYRVIGMGEIRQKKVFPLIEVAKFLSDTERVF</sequence>